<keyword evidence="9" id="KW-0444">Lipid biosynthesis</keyword>
<feature type="domain" description="Phospholipid/glycerol acyltransferase" evidence="11">
    <location>
        <begin position="68"/>
        <end position="182"/>
    </location>
</feature>
<comment type="caution">
    <text evidence="12">The sequence shown here is derived from an EMBL/GenBank/DDBJ whole genome shotgun (WGS) entry which is preliminary data.</text>
</comment>
<dbReference type="Proteomes" id="UP000664417">
    <property type="component" value="Unassembled WGS sequence"/>
</dbReference>
<dbReference type="AlphaFoldDB" id="A0A8J7QBQ2"/>
<dbReference type="EMBL" id="JAFREP010000022">
    <property type="protein sequence ID" value="MBO1321174.1"/>
    <property type="molecule type" value="Genomic_DNA"/>
</dbReference>
<evidence type="ECO:0000256" key="4">
    <source>
        <dbReference type="ARBA" id="ARBA00008655"/>
    </source>
</evidence>
<keyword evidence="10" id="KW-1133">Transmembrane helix</keyword>
<comment type="domain">
    <text evidence="9">The HXXXXD motif is essential for acyltransferase activity and may constitute the binding site for the phosphate moiety of the glycerol-3-phosphate.</text>
</comment>
<name>A0A8J7QBQ2_9BACT</name>
<evidence type="ECO:0000256" key="7">
    <source>
        <dbReference type="ARBA" id="ARBA00022679"/>
    </source>
</evidence>
<evidence type="ECO:0000256" key="3">
    <source>
        <dbReference type="ARBA" id="ARBA00005189"/>
    </source>
</evidence>
<keyword evidence="9" id="KW-0443">Lipid metabolism</keyword>
<dbReference type="NCBIfam" id="TIGR00530">
    <property type="entry name" value="AGP_acyltrn"/>
    <property type="match status" value="1"/>
</dbReference>
<comment type="pathway">
    <text evidence="3">Lipid metabolism.</text>
</comment>
<comment type="pathway">
    <text evidence="2">Phospholipid metabolism; CDP-diacylglycerol biosynthesis; CDP-diacylglycerol from sn-glycerol 3-phosphate: step 2/3.</text>
</comment>
<dbReference type="CDD" id="cd07989">
    <property type="entry name" value="LPLAT_AGPAT-like"/>
    <property type="match status" value="1"/>
</dbReference>
<feature type="transmembrane region" description="Helical" evidence="10">
    <location>
        <begin position="6"/>
        <end position="26"/>
    </location>
</feature>
<comment type="catalytic activity">
    <reaction evidence="1 9">
        <text>a 1-acyl-sn-glycero-3-phosphate + an acyl-CoA = a 1,2-diacyl-sn-glycero-3-phosphate + CoA</text>
        <dbReference type="Rhea" id="RHEA:19709"/>
        <dbReference type="ChEBI" id="CHEBI:57287"/>
        <dbReference type="ChEBI" id="CHEBI:57970"/>
        <dbReference type="ChEBI" id="CHEBI:58342"/>
        <dbReference type="ChEBI" id="CHEBI:58608"/>
        <dbReference type="EC" id="2.3.1.51"/>
    </reaction>
</comment>
<keyword evidence="10" id="KW-0472">Membrane</keyword>
<accession>A0A8J7QBQ2</accession>
<proteinExistence type="inferred from homology"/>
<protein>
    <recommendedName>
        <fullName evidence="6 9">1-acyl-sn-glycerol-3-phosphate acyltransferase</fullName>
        <ecNumber evidence="5 9">2.3.1.51</ecNumber>
    </recommendedName>
</protein>
<evidence type="ECO:0000256" key="6">
    <source>
        <dbReference type="ARBA" id="ARBA00016139"/>
    </source>
</evidence>
<evidence type="ECO:0000313" key="12">
    <source>
        <dbReference type="EMBL" id="MBO1321174.1"/>
    </source>
</evidence>
<dbReference type="EC" id="2.3.1.51" evidence="5 9"/>
<feature type="transmembrane region" description="Helical" evidence="10">
    <location>
        <begin position="99"/>
        <end position="117"/>
    </location>
</feature>
<dbReference type="SMART" id="SM00563">
    <property type="entry name" value="PlsC"/>
    <property type="match status" value="1"/>
</dbReference>
<dbReference type="SUPFAM" id="SSF69593">
    <property type="entry name" value="Glycerol-3-phosphate (1)-acyltransferase"/>
    <property type="match status" value="1"/>
</dbReference>
<evidence type="ECO:0000259" key="11">
    <source>
        <dbReference type="SMART" id="SM00563"/>
    </source>
</evidence>
<keyword evidence="10" id="KW-0812">Transmembrane</keyword>
<evidence type="ECO:0000256" key="10">
    <source>
        <dbReference type="SAM" id="Phobius"/>
    </source>
</evidence>
<evidence type="ECO:0000256" key="5">
    <source>
        <dbReference type="ARBA" id="ARBA00013211"/>
    </source>
</evidence>
<dbReference type="PANTHER" id="PTHR10434:SF11">
    <property type="entry name" value="1-ACYL-SN-GLYCEROL-3-PHOSPHATE ACYLTRANSFERASE"/>
    <property type="match status" value="1"/>
</dbReference>
<dbReference type="GO" id="GO:0016020">
    <property type="term" value="C:membrane"/>
    <property type="evidence" value="ECO:0007669"/>
    <property type="project" value="InterPro"/>
</dbReference>
<reference evidence="12" key="1">
    <citation type="submission" date="2021-03" db="EMBL/GenBank/DDBJ databases">
        <authorList>
            <person name="Wang G."/>
        </authorList>
    </citation>
    <scope>NUCLEOTIDE SEQUENCE</scope>
    <source>
        <strain evidence="12">KCTC 12899</strain>
    </source>
</reference>
<dbReference type="Pfam" id="PF01553">
    <property type="entry name" value="Acyltransferase"/>
    <property type="match status" value="1"/>
</dbReference>
<dbReference type="RefSeq" id="WP_207861149.1">
    <property type="nucleotide sequence ID" value="NZ_JAFREP010000022.1"/>
</dbReference>
<gene>
    <name evidence="12" type="ORF">J3U88_22025</name>
</gene>
<dbReference type="PANTHER" id="PTHR10434">
    <property type="entry name" value="1-ACYL-SN-GLYCEROL-3-PHOSPHATE ACYLTRANSFERASE"/>
    <property type="match status" value="1"/>
</dbReference>
<evidence type="ECO:0000256" key="9">
    <source>
        <dbReference type="RuleBase" id="RU361267"/>
    </source>
</evidence>
<keyword evidence="8 9" id="KW-0012">Acyltransferase</keyword>
<evidence type="ECO:0000313" key="13">
    <source>
        <dbReference type="Proteomes" id="UP000664417"/>
    </source>
</evidence>
<keyword evidence="13" id="KW-1185">Reference proteome</keyword>
<dbReference type="InterPro" id="IPR004552">
    <property type="entry name" value="AGP_acyltrans"/>
</dbReference>
<dbReference type="InterPro" id="IPR002123">
    <property type="entry name" value="Plipid/glycerol_acylTrfase"/>
</dbReference>
<evidence type="ECO:0000256" key="8">
    <source>
        <dbReference type="ARBA" id="ARBA00023315"/>
    </source>
</evidence>
<sequence>MNVRGVIAGLLFLPITILLSIAVCLARPFSRLAWPSKVMQLWANSVFWMSGIKLQVVGEEHLTAGKPAIYMANHASMIDIPILVAVLPGHVRFLFKHTLMYVPFLGQAMMLLGMIPINRTNRTKSVESLRKAGERIRSGIDVIIFPEGTRTKTGEMLPFKNGGFLMAIQEGFDIVPVTIHNSREVCGRNSIVTRKGVCRVTIHPRYETTGFTVADRRQIMSDVERIIGSAVQLRGRDNAAPVIELGHH</sequence>
<evidence type="ECO:0000256" key="2">
    <source>
        <dbReference type="ARBA" id="ARBA00004728"/>
    </source>
</evidence>
<evidence type="ECO:0000256" key="1">
    <source>
        <dbReference type="ARBA" id="ARBA00001141"/>
    </source>
</evidence>
<comment type="similarity">
    <text evidence="4 9">Belongs to the 1-acyl-sn-glycerol-3-phosphate acyltransferase family.</text>
</comment>
<keyword evidence="9" id="KW-1208">Phospholipid metabolism</keyword>
<organism evidence="12 13">
    <name type="scientific">Acanthopleuribacter pedis</name>
    <dbReference type="NCBI Taxonomy" id="442870"/>
    <lineage>
        <taxon>Bacteria</taxon>
        <taxon>Pseudomonadati</taxon>
        <taxon>Acidobacteriota</taxon>
        <taxon>Holophagae</taxon>
        <taxon>Acanthopleuribacterales</taxon>
        <taxon>Acanthopleuribacteraceae</taxon>
        <taxon>Acanthopleuribacter</taxon>
    </lineage>
</organism>
<dbReference type="GO" id="GO:0003841">
    <property type="term" value="F:1-acylglycerol-3-phosphate O-acyltransferase activity"/>
    <property type="evidence" value="ECO:0007669"/>
    <property type="project" value="UniProtKB-UniRule"/>
</dbReference>
<keyword evidence="7 9" id="KW-0808">Transferase</keyword>
<dbReference type="GO" id="GO:0006654">
    <property type="term" value="P:phosphatidic acid biosynthetic process"/>
    <property type="evidence" value="ECO:0007669"/>
    <property type="project" value="TreeGrafter"/>
</dbReference>
<keyword evidence="9" id="KW-0594">Phospholipid biosynthesis</keyword>